<dbReference type="Gene3D" id="3.40.710.10">
    <property type="entry name" value="DD-peptidase/beta-lactamase superfamily"/>
    <property type="match status" value="1"/>
</dbReference>
<feature type="transmembrane region" description="Helical" evidence="2">
    <location>
        <begin position="615"/>
        <end position="635"/>
    </location>
</feature>
<evidence type="ECO:0000256" key="2">
    <source>
        <dbReference type="SAM" id="Phobius"/>
    </source>
</evidence>
<dbReference type="EMBL" id="CP061169">
    <property type="protein sequence ID" value="QPZ38160.1"/>
    <property type="molecule type" value="Genomic_DNA"/>
</dbReference>
<proteinExistence type="predicted"/>
<dbReference type="RefSeq" id="WP_166987290.1">
    <property type="nucleotide sequence ID" value="NZ_CP061169.1"/>
</dbReference>
<dbReference type="PANTHER" id="PTHR46825">
    <property type="entry name" value="D-ALANYL-D-ALANINE-CARBOXYPEPTIDASE/ENDOPEPTIDASE AMPH"/>
    <property type="match status" value="1"/>
</dbReference>
<reference evidence="5 6" key="1">
    <citation type="submission" date="2020-12" db="EMBL/GenBank/DDBJ databases">
        <title>Microbacterium sp. HY060.</title>
        <authorList>
            <person name="Zhou J."/>
        </authorList>
    </citation>
    <scope>NUCLEOTIDE SEQUENCE [LARGE SCALE GENOMIC DNA]</scope>
    <source>
        <strain evidence="5 6">HY60</strain>
    </source>
</reference>
<feature type="signal peptide" evidence="3">
    <location>
        <begin position="1"/>
        <end position="38"/>
    </location>
</feature>
<feature type="transmembrane region" description="Helical" evidence="2">
    <location>
        <begin position="647"/>
        <end position="668"/>
    </location>
</feature>
<feature type="domain" description="Beta-lactamase-related" evidence="4">
    <location>
        <begin position="78"/>
        <end position="393"/>
    </location>
</feature>
<evidence type="ECO:0000256" key="1">
    <source>
        <dbReference type="SAM" id="MobiDB-lite"/>
    </source>
</evidence>
<dbReference type="Proteomes" id="UP000662814">
    <property type="component" value="Chromosome"/>
</dbReference>
<evidence type="ECO:0000256" key="3">
    <source>
        <dbReference type="SAM" id="SignalP"/>
    </source>
</evidence>
<keyword evidence="2" id="KW-0812">Transmembrane</keyword>
<evidence type="ECO:0000313" key="6">
    <source>
        <dbReference type="Proteomes" id="UP000662814"/>
    </source>
</evidence>
<feature type="transmembrane region" description="Helical" evidence="2">
    <location>
        <begin position="530"/>
        <end position="555"/>
    </location>
</feature>
<dbReference type="PROSITE" id="PS51257">
    <property type="entry name" value="PROKAR_LIPOPROTEIN"/>
    <property type="match status" value="1"/>
</dbReference>
<accession>A0ABX6YII3</accession>
<dbReference type="PANTHER" id="PTHR46825:SF9">
    <property type="entry name" value="BETA-LACTAMASE-RELATED DOMAIN-CONTAINING PROTEIN"/>
    <property type="match status" value="1"/>
</dbReference>
<keyword evidence="6" id="KW-1185">Reference proteome</keyword>
<dbReference type="InterPro" id="IPR012338">
    <property type="entry name" value="Beta-lactam/transpept-like"/>
</dbReference>
<dbReference type="InterPro" id="IPR050491">
    <property type="entry name" value="AmpC-like"/>
</dbReference>
<feature type="chain" id="PRO_5046208598" evidence="3">
    <location>
        <begin position="39"/>
        <end position="673"/>
    </location>
</feature>
<evidence type="ECO:0000259" key="4">
    <source>
        <dbReference type="Pfam" id="PF00144"/>
    </source>
</evidence>
<keyword evidence="2" id="KW-0472">Membrane</keyword>
<feature type="transmembrane region" description="Helical" evidence="2">
    <location>
        <begin position="576"/>
        <end position="595"/>
    </location>
</feature>
<protein>
    <submittedName>
        <fullName evidence="5">Beta-lactamase family protein</fullName>
    </submittedName>
</protein>
<dbReference type="SUPFAM" id="SSF56601">
    <property type="entry name" value="beta-lactamase/transpeptidase-like"/>
    <property type="match status" value="1"/>
</dbReference>
<evidence type="ECO:0000313" key="5">
    <source>
        <dbReference type="EMBL" id="QPZ38160.1"/>
    </source>
</evidence>
<feature type="region of interest" description="Disordered" evidence="1">
    <location>
        <begin position="41"/>
        <end position="60"/>
    </location>
</feature>
<keyword evidence="2" id="KW-1133">Transmembrane helix</keyword>
<dbReference type="Pfam" id="PF00144">
    <property type="entry name" value="Beta-lactamase"/>
    <property type="match status" value="1"/>
</dbReference>
<dbReference type="InterPro" id="IPR001466">
    <property type="entry name" value="Beta-lactam-related"/>
</dbReference>
<gene>
    <name evidence="5" type="ORF">HCR76_15435</name>
</gene>
<name>A0ABX6YII3_9MICO</name>
<sequence>MPIPTRPSIRARRPHRTLGTIVAAAAVVALLAGCAAPAATTSAPQLPAPPAPPADGSTASTLTQTDVNAWLDGILPSALDRADIAGATVSVVSNGELLTARGYGYADTGAEKLVDPAETLFRVGSISKVFTATAVMQLVESGDLDLDVDVSEYLDFTIPRKFDEPITLRTLLTHTAGFEERVGGLIRFDGTKANLRDSLATDPPEQVYRPGTTPAYSNYGNGVAGYIVQNVSGERFEDYIDAHILTPLGMSSSTFEQPLPDDLSERMSRGYATTDSPATPFETVSTSPPGALSATATDMAKFMLAQLGEIDSDHALLAPQTLALMHQPALSSDTLGTLANGPRMTLGFFDESRNGQSILGHGGDTTVFHSHMQLYPDAGVGIFLSVNSSGASPLDSSELRSAVTDGFADRYFPSTGTNRDAVVEPTAQDHAALAEGRYMTSRGFESSYMAATGIAGQMTVTAPGDGTVILNPAPLGITPATYEEVGPWLWQEVGGTNLISMRVENGHVQAIGFESAFSMLRVDAAHNAGLVVPILVISVLILLLSLLFWPIIALVRRHYRVAAPANPSRLFRISRLVTFIGSAVALVALASWLVIIQAVTGFESVPATLIRGIQVLQVIGVLAIVPATLTLTLSIRHHLGWRRIAGGALMCAALVGIAWFAFVFKLIAPSISA</sequence>
<keyword evidence="3" id="KW-0732">Signal</keyword>
<organism evidence="5 6">
    <name type="scientific">Paramicrobacterium chengjingii</name>
    <dbReference type="NCBI Taxonomy" id="2769067"/>
    <lineage>
        <taxon>Bacteria</taxon>
        <taxon>Bacillati</taxon>
        <taxon>Actinomycetota</taxon>
        <taxon>Actinomycetes</taxon>
        <taxon>Micrococcales</taxon>
        <taxon>Microbacteriaceae</taxon>
        <taxon>Paramicrobacterium</taxon>
    </lineage>
</organism>